<evidence type="ECO:0000256" key="2">
    <source>
        <dbReference type="ARBA" id="ARBA00022448"/>
    </source>
</evidence>
<keyword evidence="5 7" id="KW-1133">Transmembrane helix</keyword>
<dbReference type="Proteomes" id="UP001499974">
    <property type="component" value="Unassembled WGS sequence"/>
</dbReference>
<protein>
    <submittedName>
        <fullName evidence="9">MDR family MFS transporter</fullName>
    </submittedName>
</protein>
<evidence type="ECO:0000256" key="4">
    <source>
        <dbReference type="ARBA" id="ARBA00022692"/>
    </source>
</evidence>
<feature type="transmembrane region" description="Helical" evidence="7">
    <location>
        <begin position="219"/>
        <end position="237"/>
    </location>
</feature>
<feature type="transmembrane region" description="Helical" evidence="7">
    <location>
        <begin position="25"/>
        <end position="50"/>
    </location>
</feature>
<dbReference type="SUPFAM" id="SSF103473">
    <property type="entry name" value="MFS general substrate transporter"/>
    <property type="match status" value="1"/>
</dbReference>
<keyword evidence="2" id="KW-0813">Transport</keyword>
<dbReference type="NCBIfam" id="TIGR00711">
    <property type="entry name" value="efflux_EmrB"/>
    <property type="match status" value="1"/>
</dbReference>
<dbReference type="PANTHER" id="PTHR23501">
    <property type="entry name" value="MAJOR FACILITATOR SUPERFAMILY"/>
    <property type="match status" value="1"/>
</dbReference>
<evidence type="ECO:0000256" key="3">
    <source>
        <dbReference type="ARBA" id="ARBA00022475"/>
    </source>
</evidence>
<keyword evidence="6 7" id="KW-0472">Membrane</keyword>
<keyword evidence="4 7" id="KW-0812">Transmembrane</keyword>
<feature type="transmembrane region" description="Helical" evidence="7">
    <location>
        <begin position="151"/>
        <end position="175"/>
    </location>
</feature>
<keyword evidence="3" id="KW-1003">Cell membrane</keyword>
<evidence type="ECO:0000313" key="9">
    <source>
        <dbReference type="EMBL" id="GAA4691825.1"/>
    </source>
</evidence>
<evidence type="ECO:0000313" key="10">
    <source>
        <dbReference type="Proteomes" id="UP001499974"/>
    </source>
</evidence>
<dbReference type="EMBL" id="BAABKM010000001">
    <property type="protein sequence ID" value="GAA4691825.1"/>
    <property type="molecule type" value="Genomic_DNA"/>
</dbReference>
<reference evidence="10" key="1">
    <citation type="journal article" date="2019" name="Int. J. Syst. Evol. Microbiol.">
        <title>The Global Catalogue of Microorganisms (GCM) 10K type strain sequencing project: providing services to taxonomists for standard genome sequencing and annotation.</title>
        <authorList>
            <consortium name="The Broad Institute Genomics Platform"/>
            <consortium name="The Broad Institute Genome Sequencing Center for Infectious Disease"/>
            <person name="Wu L."/>
            <person name="Ma J."/>
        </authorList>
    </citation>
    <scope>NUCLEOTIDE SEQUENCE [LARGE SCALE GENOMIC DNA]</scope>
    <source>
        <strain evidence="10">JCM 18531</strain>
    </source>
</reference>
<feature type="domain" description="Major facilitator superfamily (MFS) profile" evidence="8">
    <location>
        <begin position="28"/>
        <end position="529"/>
    </location>
</feature>
<dbReference type="Gene3D" id="1.20.1720.10">
    <property type="entry name" value="Multidrug resistance protein D"/>
    <property type="match status" value="1"/>
</dbReference>
<dbReference type="PROSITE" id="PS50850">
    <property type="entry name" value="MFS"/>
    <property type="match status" value="1"/>
</dbReference>
<gene>
    <name evidence="9" type="ORF">GCM10023349_03290</name>
</gene>
<dbReference type="RefSeq" id="WP_345518564.1">
    <property type="nucleotide sequence ID" value="NZ_BAABKM010000001.1"/>
</dbReference>
<feature type="transmembrane region" description="Helical" evidence="7">
    <location>
        <begin position="93"/>
        <end position="112"/>
    </location>
</feature>
<dbReference type="InterPro" id="IPR011701">
    <property type="entry name" value="MFS"/>
</dbReference>
<comment type="caution">
    <text evidence="9">The sequence shown here is derived from an EMBL/GenBank/DDBJ whole genome shotgun (WGS) entry which is preliminary data.</text>
</comment>
<evidence type="ECO:0000259" key="8">
    <source>
        <dbReference type="PROSITE" id="PS50850"/>
    </source>
</evidence>
<feature type="transmembrane region" description="Helical" evidence="7">
    <location>
        <begin position="249"/>
        <end position="267"/>
    </location>
</feature>
<dbReference type="Gene3D" id="1.20.1250.20">
    <property type="entry name" value="MFS general substrate transporter like domains"/>
    <property type="match status" value="1"/>
</dbReference>
<feature type="transmembrane region" description="Helical" evidence="7">
    <location>
        <begin position="505"/>
        <end position="524"/>
    </location>
</feature>
<feature type="transmembrane region" description="Helical" evidence="7">
    <location>
        <begin position="62"/>
        <end position="81"/>
    </location>
</feature>
<feature type="transmembrane region" description="Helical" evidence="7">
    <location>
        <begin position="353"/>
        <end position="371"/>
    </location>
</feature>
<feature type="transmembrane region" description="Helical" evidence="7">
    <location>
        <begin position="118"/>
        <end position="139"/>
    </location>
</feature>
<accession>A0ABP8WM42</accession>
<evidence type="ECO:0000256" key="7">
    <source>
        <dbReference type="SAM" id="Phobius"/>
    </source>
</evidence>
<sequence length="547" mass="57470">MSEHASPVAAPAAESPAGEYTHRQILTILSGLMLGMFLGALDQTIVSTSIRTIADDLNGLSVQAWVTTAYLITATITTPIYGKLGDNYGRKKLFMFAISVFIIGSALCSFATSMYQLAAFRAFQGLGAGGLFTLVLAIIGDIVSPRERARYTGYFMAMFGTSSVLGPLIGGFFAGQDTILGLTGWRWVFLVNVPIGIGALVVVFRTLHIHHTPRHVRVDWWGAIALVVGLVPLLTVAEQGREWGWGSPWSLACYVVGALGVVGFFFAERMMGDAALIPLRLFRIRPAAVTISASVLVGVAMFGGIMLLPLYMQIVHGASPTEAGLLTLPMVAGMMAGSIGSGQIISRTGHIRLFPIVGSALIVAGLTLLSLCGADTSLLWVSLSMLVLGLGLGNCMQPLLLIVQNAVPPTEIGVATSSATFFRQIGGTLGVAIFLSVLFSTVGGNIESAIKADSQTPAWQQAVAEGHGLDPSVVAQVQDDSSFIETLPPVIAHPFKVGFAESMDLVFMLAAGVGVLAFLILLLLPPVELRATSASAAARAESAEPPV</sequence>
<dbReference type="CDD" id="cd17502">
    <property type="entry name" value="MFS_Azr1_MDR_like"/>
    <property type="match status" value="1"/>
</dbReference>
<feature type="transmembrane region" description="Helical" evidence="7">
    <location>
        <begin position="288"/>
        <end position="311"/>
    </location>
</feature>
<keyword evidence="10" id="KW-1185">Reference proteome</keyword>
<dbReference type="PANTHER" id="PTHR23501:SF197">
    <property type="entry name" value="COMD"/>
    <property type="match status" value="1"/>
</dbReference>
<organism evidence="9 10">
    <name type="scientific">Nocardioides conyzicola</name>
    <dbReference type="NCBI Taxonomy" id="1651781"/>
    <lineage>
        <taxon>Bacteria</taxon>
        <taxon>Bacillati</taxon>
        <taxon>Actinomycetota</taxon>
        <taxon>Actinomycetes</taxon>
        <taxon>Propionibacteriales</taxon>
        <taxon>Nocardioidaceae</taxon>
        <taxon>Nocardioides</taxon>
    </lineage>
</organism>
<feature type="transmembrane region" description="Helical" evidence="7">
    <location>
        <begin position="377"/>
        <end position="400"/>
    </location>
</feature>
<dbReference type="InterPro" id="IPR004638">
    <property type="entry name" value="EmrB-like"/>
</dbReference>
<dbReference type="InterPro" id="IPR020846">
    <property type="entry name" value="MFS_dom"/>
</dbReference>
<evidence type="ECO:0000256" key="5">
    <source>
        <dbReference type="ARBA" id="ARBA00022989"/>
    </source>
</evidence>
<feature type="transmembrane region" description="Helical" evidence="7">
    <location>
        <begin position="323"/>
        <end position="341"/>
    </location>
</feature>
<comment type="subcellular location">
    <subcellularLocation>
        <location evidence="1">Cell membrane</location>
        <topology evidence="1">Multi-pass membrane protein</topology>
    </subcellularLocation>
</comment>
<feature type="transmembrane region" description="Helical" evidence="7">
    <location>
        <begin position="187"/>
        <end position="207"/>
    </location>
</feature>
<feature type="transmembrane region" description="Helical" evidence="7">
    <location>
        <begin position="421"/>
        <end position="439"/>
    </location>
</feature>
<name>A0ABP8WM42_9ACTN</name>
<proteinExistence type="predicted"/>
<dbReference type="Pfam" id="PF07690">
    <property type="entry name" value="MFS_1"/>
    <property type="match status" value="1"/>
</dbReference>
<evidence type="ECO:0000256" key="1">
    <source>
        <dbReference type="ARBA" id="ARBA00004651"/>
    </source>
</evidence>
<evidence type="ECO:0000256" key="6">
    <source>
        <dbReference type="ARBA" id="ARBA00023136"/>
    </source>
</evidence>
<dbReference type="InterPro" id="IPR036259">
    <property type="entry name" value="MFS_trans_sf"/>
</dbReference>